<dbReference type="AlphaFoldDB" id="A0A9D1M989"/>
<sequence>MRSEWRITSQYFGESKIWQVYRLRNVNAVDHSGNREFAEAIFETREEAAELAERLNAEE</sequence>
<evidence type="ECO:0000313" key="1">
    <source>
        <dbReference type="EMBL" id="HIU56218.1"/>
    </source>
</evidence>
<evidence type="ECO:0000313" key="2">
    <source>
        <dbReference type="Proteomes" id="UP000824109"/>
    </source>
</evidence>
<dbReference type="Proteomes" id="UP000824109">
    <property type="component" value="Unassembled WGS sequence"/>
</dbReference>
<dbReference type="EMBL" id="DVNB01000002">
    <property type="protein sequence ID" value="HIU56218.1"/>
    <property type="molecule type" value="Genomic_DNA"/>
</dbReference>
<reference evidence="1" key="2">
    <citation type="journal article" date="2021" name="PeerJ">
        <title>Extensive microbial diversity within the chicken gut microbiome revealed by metagenomics and culture.</title>
        <authorList>
            <person name="Gilroy R."/>
            <person name="Ravi A."/>
            <person name="Getino M."/>
            <person name="Pursley I."/>
            <person name="Horton D.L."/>
            <person name="Alikhan N.F."/>
            <person name="Baker D."/>
            <person name="Gharbi K."/>
            <person name="Hall N."/>
            <person name="Watson M."/>
            <person name="Adriaenssens E.M."/>
            <person name="Foster-Nyarko E."/>
            <person name="Jarju S."/>
            <person name="Secka A."/>
            <person name="Antonio M."/>
            <person name="Oren A."/>
            <person name="Chaudhuri R.R."/>
            <person name="La Ragione R."/>
            <person name="Hildebrand F."/>
            <person name="Pallen M.J."/>
        </authorList>
    </citation>
    <scope>NUCLEOTIDE SEQUENCE</scope>
    <source>
        <strain evidence="1">USAMLcec3-3695</strain>
    </source>
</reference>
<accession>A0A9D1M989</accession>
<name>A0A9D1M989_9FIRM</name>
<proteinExistence type="predicted"/>
<comment type="caution">
    <text evidence="1">The sequence shown here is derived from an EMBL/GenBank/DDBJ whole genome shotgun (WGS) entry which is preliminary data.</text>
</comment>
<organism evidence="1 2">
    <name type="scientific">Candidatus Ornithomonoglobus merdipullorum</name>
    <dbReference type="NCBI Taxonomy" id="2840895"/>
    <lineage>
        <taxon>Bacteria</taxon>
        <taxon>Bacillati</taxon>
        <taxon>Bacillota</taxon>
        <taxon>Clostridia</taxon>
        <taxon>Candidatus Ornithomonoglobus</taxon>
    </lineage>
</organism>
<reference evidence="1" key="1">
    <citation type="submission" date="2020-10" db="EMBL/GenBank/DDBJ databases">
        <authorList>
            <person name="Gilroy R."/>
        </authorList>
    </citation>
    <scope>NUCLEOTIDE SEQUENCE</scope>
    <source>
        <strain evidence="1">USAMLcec3-3695</strain>
    </source>
</reference>
<protein>
    <submittedName>
        <fullName evidence="1">Uncharacterized protein</fullName>
    </submittedName>
</protein>
<gene>
    <name evidence="1" type="ORF">IAA61_00225</name>
</gene>